<feature type="compositionally biased region" description="Basic and acidic residues" evidence="1">
    <location>
        <begin position="166"/>
        <end position="177"/>
    </location>
</feature>
<keyword evidence="3" id="KW-1185">Reference proteome</keyword>
<name>A0A8T2PJJ3_9TELE</name>
<dbReference type="EMBL" id="JAFBMS010000005">
    <property type="protein sequence ID" value="KAG9352380.1"/>
    <property type="molecule type" value="Genomic_DNA"/>
</dbReference>
<feature type="compositionally biased region" description="Polar residues" evidence="1">
    <location>
        <begin position="151"/>
        <end position="162"/>
    </location>
</feature>
<evidence type="ECO:0000313" key="2">
    <source>
        <dbReference type="EMBL" id="KAG9352380.1"/>
    </source>
</evidence>
<accession>A0A8T2PJJ3</accession>
<dbReference type="AlphaFoldDB" id="A0A8T2PJJ3"/>
<evidence type="ECO:0000313" key="3">
    <source>
        <dbReference type="Proteomes" id="UP000824540"/>
    </source>
</evidence>
<sequence length="177" mass="19972">MTRDSIVRTSPSALRETRATWFELSHYKVSLMLPRGRPGCQPHSCSVLRILAALPNTSTSLSRPQQNLKSISHCRQTRSRLTVDSRDSPRRGVTTKHSFAKRVEDDTALGHGFHELRFGLARGSQRMRDLKDREQKMSDGFSLRGLPQRANIRSRSRGTATQCIRAEPEHSTAGPEH</sequence>
<dbReference type="Proteomes" id="UP000824540">
    <property type="component" value="Unassembled WGS sequence"/>
</dbReference>
<feature type="compositionally biased region" description="Basic and acidic residues" evidence="1">
    <location>
        <begin position="126"/>
        <end position="137"/>
    </location>
</feature>
<organism evidence="2 3">
    <name type="scientific">Albula glossodonta</name>
    <name type="common">roundjaw bonefish</name>
    <dbReference type="NCBI Taxonomy" id="121402"/>
    <lineage>
        <taxon>Eukaryota</taxon>
        <taxon>Metazoa</taxon>
        <taxon>Chordata</taxon>
        <taxon>Craniata</taxon>
        <taxon>Vertebrata</taxon>
        <taxon>Euteleostomi</taxon>
        <taxon>Actinopterygii</taxon>
        <taxon>Neopterygii</taxon>
        <taxon>Teleostei</taxon>
        <taxon>Albuliformes</taxon>
        <taxon>Albulidae</taxon>
        <taxon>Albula</taxon>
    </lineage>
</organism>
<feature type="region of interest" description="Disordered" evidence="1">
    <location>
        <begin position="124"/>
        <end position="177"/>
    </location>
</feature>
<proteinExistence type="predicted"/>
<evidence type="ECO:0000256" key="1">
    <source>
        <dbReference type="SAM" id="MobiDB-lite"/>
    </source>
</evidence>
<gene>
    <name evidence="2" type="ORF">JZ751_020793</name>
</gene>
<comment type="caution">
    <text evidence="2">The sequence shown here is derived from an EMBL/GenBank/DDBJ whole genome shotgun (WGS) entry which is preliminary data.</text>
</comment>
<protein>
    <submittedName>
        <fullName evidence="2">Uncharacterized protein</fullName>
    </submittedName>
</protein>
<reference evidence="2" key="1">
    <citation type="thesis" date="2021" institute="BYU ScholarsArchive" country="Provo, UT, USA">
        <title>Applications of and Algorithms for Genome Assembly and Genomic Analyses with an Emphasis on Marine Teleosts.</title>
        <authorList>
            <person name="Pickett B.D."/>
        </authorList>
    </citation>
    <scope>NUCLEOTIDE SEQUENCE</scope>
    <source>
        <strain evidence="2">HI-2016</strain>
    </source>
</reference>